<dbReference type="AlphaFoldDB" id="A0A1R3GNA9"/>
<sequence length="129" mass="15180">MGPTRWHDGPINNSRAREVMIQLKELNRELNSENYHLKSQNIALRFEIQSVGAHNQSDDLYSEIVVLKAEVEAMQRKLITRNADMEKCVYKNKQYKSEIVFLFVLFMIFYIQDYEIGHHHVGKLALPMN</sequence>
<keyword evidence="3" id="KW-1185">Reference proteome</keyword>
<dbReference type="EMBL" id="AWUE01022095">
    <property type="protein sequence ID" value="OMO59594.1"/>
    <property type="molecule type" value="Genomic_DNA"/>
</dbReference>
<evidence type="ECO:0000313" key="2">
    <source>
        <dbReference type="EMBL" id="OMO59594.1"/>
    </source>
</evidence>
<organism evidence="2 3">
    <name type="scientific">Corchorus olitorius</name>
    <dbReference type="NCBI Taxonomy" id="93759"/>
    <lineage>
        <taxon>Eukaryota</taxon>
        <taxon>Viridiplantae</taxon>
        <taxon>Streptophyta</taxon>
        <taxon>Embryophyta</taxon>
        <taxon>Tracheophyta</taxon>
        <taxon>Spermatophyta</taxon>
        <taxon>Magnoliopsida</taxon>
        <taxon>eudicotyledons</taxon>
        <taxon>Gunneridae</taxon>
        <taxon>Pentapetalae</taxon>
        <taxon>rosids</taxon>
        <taxon>malvids</taxon>
        <taxon>Malvales</taxon>
        <taxon>Malvaceae</taxon>
        <taxon>Grewioideae</taxon>
        <taxon>Apeibeae</taxon>
        <taxon>Corchorus</taxon>
    </lineage>
</organism>
<name>A0A1R3GNA9_9ROSI</name>
<dbReference type="Proteomes" id="UP000187203">
    <property type="component" value="Unassembled WGS sequence"/>
</dbReference>
<proteinExistence type="predicted"/>
<reference evidence="3" key="1">
    <citation type="submission" date="2013-09" db="EMBL/GenBank/DDBJ databases">
        <title>Corchorus olitorius genome sequencing.</title>
        <authorList>
            <person name="Alam M."/>
            <person name="Haque M.S."/>
            <person name="Islam M.S."/>
            <person name="Emdad E.M."/>
            <person name="Islam M.M."/>
            <person name="Ahmed B."/>
            <person name="Halim A."/>
            <person name="Hossen Q.M.M."/>
            <person name="Hossain M.Z."/>
            <person name="Ahmed R."/>
            <person name="Khan M.M."/>
            <person name="Islam R."/>
            <person name="Rashid M.M."/>
            <person name="Khan S.A."/>
            <person name="Rahman M.S."/>
            <person name="Alam M."/>
            <person name="Yahiya A.S."/>
            <person name="Khan M.S."/>
            <person name="Azam M.S."/>
            <person name="Haque T."/>
            <person name="Lashkar M.Z.H."/>
            <person name="Akhand A.I."/>
            <person name="Morshed G."/>
            <person name="Roy S."/>
            <person name="Uddin K.S."/>
            <person name="Rabeya T."/>
            <person name="Hossain A.S."/>
            <person name="Chowdhury A."/>
            <person name="Snigdha A.R."/>
            <person name="Mortoza M.S."/>
            <person name="Matin S.A."/>
            <person name="Hoque S.M.E."/>
            <person name="Islam M.K."/>
            <person name="Roy D.K."/>
            <person name="Haider R."/>
            <person name="Moosa M.M."/>
            <person name="Elias S.M."/>
            <person name="Hasan A.M."/>
            <person name="Jahan S."/>
            <person name="Shafiuddin M."/>
            <person name="Mahmood N."/>
            <person name="Shommy N.S."/>
        </authorList>
    </citation>
    <scope>NUCLEOTIDE SEQUENCE [LARGE SCALE GENOMIC DNA]</scope>
    <source>
        <strain evidence="3">cv. O-4</strain>
    </source>
</reference>
<feature type="transmembrane region" description="Helical" evidence="1">
    <location>
        <begin position="95"/>
        <end position="112"/>
    </location>
</feature>
<evidence type="ECO:0000256" key="1">
    <source>
        <dbReference type="SAM" id="Phobius"/>
    </source>
</evidence>
<keyword evidence="1" id="KW-1133">Transmembrane helix</keyword>
<protein>
    <submittedName>
        <fullName evidence="2">AciNPV44</fullName>
    </submittedName>
</protein>
<keyword evidence="1" id="KW-0472">Membrane</keyword>
<accession>A0A1R3GNA9</accession>
<gene>
    <name evidence="2" type="ORF">COLO4_34145</name>
</gene>
<evidence type="ECO:0000313" key="3">
    <source>
        <dbReference type="Proteomes" id="UP000187203"/>
    </source>
</evidence>
<keyword evidence="1" id="KW-0812">Transmembrane</keyword>
<comment type="caution">
    <text evidence="2">The sequence shown here is derived from an EMBL/GenBank/DDBJ whole genome shotgun (WGS) entry which is preliminary data.</text>
</comment>